<dbReference type="EMBL" id="JAWCUI010000045">
    <property type="protein sequence ID" value="KAL1892375.1"/>
    <property type="molecule type" value="Genomic_DNA"/>
</dbReference>
<dbReference type="InterPro" id="IPR004413">
    <property type="entry name" value="GatB"/>
</dbReference>
<dbReference type="InterPro" id="IPR003789">
    <property type="entry name" value="Asn/Gln_tRNA_amidoTrase-B-like"/>
</dbReference>
<dbReference type="EC" id="6.3.5.-" evidence="7"/>
<dbReference type="InterPro" id="IPR017959">
    <property type="entry name" value="Asn/Gln-tRNA_amidoTrfase_suB/E"/>
</dbReference>
<evidence type="ECO:0000313" key="10">
    <source>
        <dbReference type="EMBL" id="KAL1892375.1"/>
    </source>
</evidence>
<dbReference type="HAMAP" id="MF_00121">
    <property type="entry name" value="GatB"/>
    <property type="match status" value="1"/>
</dbReference>
<feature type="domain" description="Asn/Gln amidotransferase" evidence="9">
    <location>
        <begin position="471"/>
        <end position="641"/>
    </location>
</feature>
<keyword evidence="4 7" id="KW-0067">ATP-binding</keyword>
<dbReference type="InterPro" id="IPR018027">
    <property type="entry name" value="Asn/Gln_amidotransferase"/>
</dbReference>
<accession>A0ABR3YVG0</accession>
<gene>
    <name evidence="10" type="ORF">Sste5346_007113</name>
</gene>
<comment type="function">
    <text evidence="7">Allows the formation of correctly charged Gln-tRNA(Gln) through the transamidation of misacylated Glu-tRNA(Gln) in the mitochondria. The reaction takes place in the presence of glutamine and ATP through an activated gamma-phospho-Glu-tRNA(Gln).</text>
</comment>
<dbReference type="InterPro" id="IPR006075">
    <property type="entry name" value="Asn/Gln-tRNA_Trfase_suB/E_cat"/>
</dbReference>
<evidence type="ECO:0000256" key="8">
    <source>
        <dbReference type="SAM" id="MobiDB-lite"/>
    </source>
</evidence>
<dbReference type="SUPFAM" id="SSF55931">
    <property type="entry name" value="Glutamine synthetase/guanido kinase"/>
    <property type="match status" value="1"/>
</dbReference>
<keyword evidence="2 7" id="KW-0436">Ligase</keyword>
<sequence>MAGLPARQLERCLLRGRLTRRIQFSVSGCPQCSPLLAFRHDRFSSSTTTKAPPPSNTSPIPLRKQLKDEAKARKAKAAQKKASGEAPSATNRGQTVPGWELTVGIEIHAQLNTAHKLFSAAKATDSHGEGREPNDPANVAFFDVALPGAQPIFQPATLIPAIRAALALECTIQPLSRFDRKHYFHWDQPAGYQITQYYEPFARGGFVELFARDGIAPEDGEKVRIDIVQVQMEQDTAKTVAQPGDVHWLDFNRVGMPLIEIITAPQLHHPATAAAFVRKVQQLLVAVDACTSGMEAGGLRADVNVSVRRTANEAGTAEDKRLGVRTEIKNLNSFRAVEDAIIAERNRQIAAITAAENDGHPSPASVIVSETRGWTPPASAGDEGKTHRLRGKEGEVDYRYMPDPDLGPVVIDEGLVRYLGLTLGVSPDAELGDLVKSYGLSQMDAAAMMALDGGGRAQYYYDVVEAVEQRLGVEKTVEVRAFIANWVLHQLGRLTSERNAGDDAGANSLEMTPEGTCRIPVDSLADILAYRYQGRITANVAKELLFAVFRGDVTDKEGSSVTDAIEAGSLWFDEISPDEYTALAEEVIADEPKTLKLFASPAALKKYPLGKLQFLVGKLLRAGPEGRTDPQNAEKAVRAAIERWVKAQ</sequence>
<evidence type="ECO:0000256" key="2">
    <source>
        <dbReference type="ARBA" id="ARBA00022598"/>
    </source>
</evidence>
<evidence type="ECO:0000256" key="7">
    <source>
        <dbReference type="HAMAP-Rule" id="MF_03147"/>
    </source>
</evidence>
<evidence type="ECO:0000256" key="5">
    <source>
        <dbReference type="ARBA" id="ARBA00022917"/>
    </source>
</evidence>
<reference evidence="10 11" key="1">
    <citation type="journal article" date="2024" name="IMA Fungus">
        <title>IMA Genome - F19 : A genome assembly and annotation guide to empower mycologists, including annotated draft genome sequences of Ceratocystis pirilliformis, Diaporthe australafricana, Fusarium ophioides, Paecilomyces lecythidis, and Sporothrix stenoceras.</title>
        <authorList>
            <person name="Aylward J."/>
            <person name="Wilson A.M."/>
            <person name="Visagie C.M."/>
            <person name="Spraker J."/>
            <person name="Barnes I."/>
            <person name="Buitendag C."/>
            <person name="Ceriani C."/>
            <person name="Del Mar Angel L."/>
            <person name="du Plessis D."/>
            <person name="Fuchs T."/>
            <person name="Gasser K."/>
            <person name="Kramer D."/>
            <person name="Li W."/>
            <person name="Munsamy K."/>
            <person name="Piso A."/>
            <person name="Price J.L."/>
            <person name="Sonnekus B."/>
            <person name="Thomas C."/>
            <person name="van der Nest A."/>
            <person name="van Dijk A."/>
            <person name="van Heerden A."/>
            <person name="van Vuuren N."/>
            <person name="Yilmaz N."/>
            <person name="Duong T.A."/>
            <person name="van der Merwe N.A."/>
            <person name="Wingfield M.J."/>
            <person name="Wingfield B.D."/>
        </authorList>
    </citation>
    <scope>NUCLEOTIDE SEQUENCE [LARGE SCALE GENOMIC DNA]</scope>
    <source>
        <strain evidence="10 11">CMW 5346</strain>
    </source>
</reference>
<comment type="subcellular location">
    <subcellularLocation>
        <location evidence="7">Mitochondrion</location>
    </subcellularLocation>
</comment>
<keyword evidence="3 7" id="KW-0547">Nucleotide-binding</keyword>
<dbReference type="InterPro" id="IPR017958">
    <property type="entry name" value="Gln-tRNA_amidoTrfase_suB_CS"/>
</dbReference>
<comment type="subunit">
    <text evidence="7">Subunit of the heterotrimeric GatCAB amidotransferase (AdT) complex, composed of A, B and C subunits.</text>
</comment>
<evidence type="ECO:0000256" key="6">
    <source>
        <dbReference type="ARBA" id="ARBA00047913"/>
    </source>
</evidence>
<protein>
    <recommendedName>
        <fullName evidence="7">Glutamyl-tRNA(Gln) amidotransferase subunit B, mitochondrial</fullName>
        <shortName evidence="7">Glu-AdT subunit B</shortName>
        <ecNumber evidence="7">6.3.5.-</ecNumber>
    </recommendedName>
</protein>
<name>A0ABR3YVG0_9PEZI</name>
<dbReference type="PANTHER" id="PTHR11659">
    <property type="entry name" value="GLUTAMYL-TRNA GLN AMIDOTRANSFERASE SUBUNIT B MITOCHONDRIAL AND PROKARYOTIC PET112-RELATED"/>
    <property type="match status" value="1"/>
</dbReference>
<dbReference type="SUPFAM" id="SSF89095">
    <property type="entry name" value="GatB/YqeY motif"/>
    <property type="match status" value="1"/>
</dbReference>
<evidence type="ECO:0000313" key="11">
    <source>
        <dbReference type="Proteomes" id="UP001583186"/>
    </source>
</evidence>
<comment type="caution">
    <text evidence="10">The sequence shown here is derived from an EMBL/GenBank/DDBJ whole genome shotgun (WGS) entry which is preliminary data.</text>
</comment>
<dbReference type="SMART" id="SM00845">
    <property type="entry name" value="GatB_Yqey"/>
    <property type="match status" value="1"/>
</dbReference>
<proteinExistence type="inferred from homology"/>
<dbReference type="Pfam" id="PF02637">
    <property type="entry name" value="GatB_Yqey"/>
    <property type="match status" value="1"/>
</dbReference>
<dbReference type="PANTHER" id="PTHR11659:SF0">
    <property type="entry name" value="GLUTAMYL-TRNA(GLN) AMIDOTRANSFERASE SUBUNIT B, MITOCHONDRIAL"/>
    <property type="match status" value="1"/>
</dbReference>
<evidence type="ECO:0000256" key="3">
    <source>
        <dbReference type="ARBA" id="ARBA00022741"/>
    </source>
</evidence>
<dbReference type="Proteomes" id="UP001583186">
    <property type="component" value="Unassembled WGS sequence"/>
</dbReference>
<dbReference type="InterPro" id="IPR014746">
    <property type="entry name" value="Gln_synth/guanido_kin_cat_dom"/>
</dbReference>
<dbReference type="Pfam" id="PF02934">
    <property type="entry name" value="GatB_N"/>
    <property type="match status" value="1"/>
</dbReference>
<evidence type="ECO:0000259" key="9">
    <source>
        <dbReference type="SMART" id="SM00845"/>
    </source>
</evidence>
<comment type="catalytic activity">
    <reaction evidence="6 7">
        <text>L-glutamyl-tRNA(Gln) + L-glutamine + ATP + H2O = L-glutaminyl-tRNA(Gln) + L-glutamate + ADP + phosphate + H(+)</text>
        <dbReference type="Rhea" id="RHEA:17521"/>
        <dbReference type="Rhea" id="RHEA-COMP:9681"/>
        <dbReference type="Rhea" id="RHEA-COMP:9684"/>
        <dbReference type="ChEBI" id="CHEBI:15377"/>
        <dbReference type="ChEBI" id="CHEBI:15378"/>
        <dbReference type="ChEBI" id="CHEBI:29985"/>
        <dbReference type="ChEBI" id="CHEBI:30616"/>
        <dbReference type="ChEBI" id="CHEBI:43474"/>
        <dbReference type="ChEBI" id="CHEBI:58359"/>
        <dbReference type="ChEBI" id="CHEBI:78520"/>
        <dbReference type="ChEBI" id="CHEBI:78521"/>
        <dbReference type="ChEBI" id="CHEBI:456216"/>
    </reaction>
</comment>
<dbReference type="PROSITE" id="PS01234">
    <property type="entry name" value="GATB"/>
    <property type="match status" value="1"/>
</dbReference>
<keyword evidence="7" id="KW-0496">Mitochondrion</keyword>
<feature type="region of interest" description="Disordered" evidence="8">
    <location>
        <begin position="44"/>
        <end position="95"/>
    </location>
</feature>
<keyword evidence="5 7" id="KW-0648">Protein biosynthesis</keyword>
<organism evidence="10 11">
    <name type="scientific">Sporothrix stenoceras</name>
    <dbReference type="NCBI Taxonomy" id="5173"/>
    <lineage>
        <taxon>Eukaryota</taxon>
        <taxon>Fungi</taxon>
        <taxon>Dikarya</taxon>
        <taxon>Ascomycota</taxon>
        <taxon>Pezizomycotina</taxon>
        <taxon>Sordariomycetes</taxon>
        <taxon>Sordariomycetidae</taxon>
        <taxon>Ophiostomatales</taxon>
        <taxon>Ophiostomataceae</taxon>
        <taxon>Sporothrix</taxon>
    </lineage>
</organism>
<evidence type="ECO:0000256" key="1">
    <source>
        <dbReference type="ARBA" id="ARBA00005306"/>
    </source>
</evidence>
<evidence type="ECO:0000256" key="4">
    <source>
        <dbReference type="ARBA" id="ARBA00022840"/>
    </source>
</evidence>
<comment type="similarity">
    <text evidence="1 7">Belongs to the GatB/GatE family. GatB subfamily.</text>
</comment>
<keyword evidence="11" id="KW-1185">Reference proteome</keyword>